<evidence type="ECO:0000259" key="15">
    <source>
        <dbReference type="PROSITE" id="PS51903"/>
    </source>
</evidence>
<dbReference type="FunFam" id="3.40.50.300:FF:000120">
    <property type="entry name" value="ATP-dependent chaperone ClpB"/>
    <property type="match status" value="1"/>
</dbReference>
<dbReference type="AlphaFoldDB" id="A0A831RGN2"/>
<dbReference type="FunFam" id="3.40.50.300:FF:000025">
    <property type="entry name" value="ATP-dependent Clp protease subunit"/>
    <property type="match status" value="1"/>
</dbReference>
<evidence type="ECO:0000256" key="7">
    <source>
        <dbReference type="ARBA" id="ARBA00022840"/>
    </source>
</evidence>
<keyword evidence="6 13" id="KW-0547">Nucleotide-binding</keyword>
<dbReference type="Pfam" id="PF10431">
    <property type="entry name" value="ClpB_D2-small"/>
    <property type="match status" value="1"/>
</dbReference>
<evidence type="ECO:0000256" key="10">
    <source>
        <dbReference type="ARBA" id="ARBA00023186"/>
    </source>
</evidence>
<dbReference type="Pfam" id="PF00004">
    <property type="entry name" value="AAA"/>
    <property type="match status" value="1"/>
</dbReference>
<dbReference type="GO" id="GO:0005829">
    <property type="term" value="C:cytosol"/>
    <property type="evidence" value="ECO:0007669"/>
    <property type="project" value="UniProtKB-ARBA"/>
</dbReference>
<comment type="subunit">
    <text evidence="11">Homohexamer. The oligomerization is ATP-dependent.</text>
</comment>
<dbReference type="CDD" id="cd19499">
    <property type="entry name" value="RecA-like_ClpB_Hsp104-like"/>
    <property type="match status" value="1"/>
</dbReference>
<dbReference type="PANTHER" id="PTHR11638:SF18">
    <property type="entry name" value="HEAT SHOCK PROTEIN 104"/>
    <property type="match status" value="1"/>
</dbReference>
<comment type="subunit">
    <text evidence="14">Homohexamer; The oligomerization is ATP-dependent.</text>
</comment>
<evidence type="ECO:0000256" key="2">
    <source>
        <dbReference type="ARBA" id="ARBA00008675"/>
    </source>
</evidence>
<dbReference type="EMBL" id="DRKP01000005">
    <property type="protein sequence ID" value="HEB94827.1"/>
    <property type="molecule type" value="Genomic_DNA"/>
</dbReference>
<evidence type="ECO:0000313" key="16">
    <source>
        <dbReference type="EMBL" id="HEB94827.1"/>
    </source>
</evidence>
<dbReference type="Pfam" id="PF02861">
    <property type="entry name" value="Clp_N"/>
    <property type="match status" value="1"/>
</dbReference>
<dbReference type="PROSITE" id="PS00870">
    <property type="entry name" value="CLPAB_1"/>
    <property type="match status" value="1"/>
</dbReference>
<dbReference type="GO" id="GO:0016887">
    <property type="term" value="F:ATP hydrolysis activity"/>
    <property type="evidence" value="ECO:0007669"/>
    <property type="project" value="InterPro"/>
</dbReference>
<dbReference type="Pfam" id="PF07724">
    <property type="entry name" value="AAA_2"/>
    <property type="match status" value="1"/>
</dbReference>
<evidence type="ECO:0000256" key="6">
    <source>
        <dbReference type="ARBA" id="ARBA00022741"/>
    </source>
</evidence>
<evidence type="ECO:0000256" key="12">
    <source>
        <dbReference type="PROSITE-ProRule" id="PRU01251"/>
    </source>
</evidence>
<keyword evidence="8 14" id="KW-0346">Stress response</keyword>
<dbReference type="FunFam" id="1.10.8.60:FF:000017">
    <property type="entry name" value="ATP-dependent chaperone ClpB"/>
    <property type="match status" value="1"/>
</dbReference>
<dbReference type="PROSITE" id="PS51903">
    <property type="entry name" value="CLP_R"/>
    <property type="match status" value="1"/>
</dbReference>
<dbReference type="FunFam" id="3.40.50.300:FF:000010">
    <property type="entry name" value="Chaperone clpB 1, putative"/>
    <property type="match status" value="1"/>
</dbReference>
<dbReference type="NCBIfam" id="NF008118">
    <property type="entry name" value="PRK10865.1"/>
    <property type="match status" value="1"/>
</dbReference>
<dbReference type="InterPro" id="IPR003959">
    <property type="entry name" value="ATPase_AAA_core"/>
</dbReference>
<evidence type="ECO:0000256" key="3">
    <source>
        <dbReference type="ARBA" id="ARBA00017574"/>
    </source>
</evidence>
<dbReference type="InterPro" id="IPR019489">
    <property type="entry name" value="Clp_ATPase_C"/>
</dbReference>
<dbReference type="PROSITE" id="PS00871">
    <property type="entry name" value="CLPAB_2"/>
    <property type="match status" value="1"/>
</dbReference>
<organism evidence="16">
    <name type="scientific">Sedimenticola thiotaurini</name>
    <dbReference type="NCBI Taxonomy" id="1543721"/>
    <lineage>
        <taxon>Bacteria</taxon>
        <taxon>Pseudomonadati</taxon>
        <taxon>Pseudomonadota</taxon>
        <taxon>Gammaproteobacteria</taxon>
        <taxon>Chromatiales</taxon>
        <taxon>Sedimenticolaceae</taxon>
        <taxon>Sedimenticola</taxon>
    </lineage>
</organism>
<keyword evidence="10 13" id="KW-0143">Chaperone</keyword>
<accession>A0A831RGN2</accession>
<keyword evidence="5 12" id="KW-0677">Repeat</keyword>
<evidence type="ECO:0000256" key="14">
    <source>
        <dbReference type="RuleBase" id="RU362034"/>
    </source>
</evidence>
<comment type="function">
    <text evidence="14">Part of a stress-induced multi-chaperone system, it is involved in the recovery of the cell from heat-induced damage, in cooperation with DnaK, DnaJ and GrpE.</text>
</comment>
<protein>
    <recommendedName>
        <fullName evidence="3 14">Chaperone protein ClpB</fullName>
    </recommendedName>
</protein>
<dbReference type="SMART" id="SM00382">
    <property type="entry name" value="AAA"/>
    <property type="match status" value="2"/>
</dbReference>
<dbReference type="InterPro" id="IPR028299">
    <property type="entry name" value="ClpA/B_CS2"/>
</dbReference>
<name>A0A831RGN2_9GAMM</name>
<dbReference type="SUPFAM" id="SSF81923">
    <property type="entry name" value="Double Clp-N motif"/>
    <property type="match status" value="1"/>
</dbReference>
<dbReference type="InterPro" id="IPR050130">
    <property type="entry name" value="ClpA_ClpB"/>
</dbReference>
<dbReference type="Gene3D" id="3.40.50.300">
    <property type="entry name" value="P-loop containing nucleotide triphosphate hydrolases"/>
    <property type="match status" value="3"/>
</dbReference>
<keyword evidence="4 14" id="KW-0963">Cytoplasm</keyword>
<dbReference type="InterPro" id="IPR003593">
    <property type="entry name" value="AAA+_ATPase"/>
</dbReference>
<evidence type="ECO:0000256" key="1">
    <source>
        <dbReference type="ARBA" id="ARBA00004496"/>
    </source>
</evidence>
<feature type="domain" description="Clp R" evidence="15">
    <location>
        <begin position="3"/>
        <end position="146"/>
    </location>
</feature>
<dbReference type="InterPro" id="IPR018368">
    <property type="entry name" value="ClpA/B_CS1"/>
</dbReference>
<dbReference type="NCBIfam" id="TIGR03346">
    <property type="entry name" value="chaperone_ClpB"/>
    <property type="match status" value="1"/>
</dbReference>
<feature type="coiled-coil region" evidence="14">
    <location>
        <begin position="412"/>
        <end position="492"/>
    </location>
</feature>
<dbReference type="GO" id="GO:0005524">
    <property type="term" value="F:ATP binding"/>
    <property type="evidence" value="ECO:0007669"/>
    <property type="project" value="UniProtKB-UniRule"/>
</dbReference>
<dbReference type="CDD" id="cd00009">
    <property type="entry name" value="AAA"/>
    <property type="match status" value="1"/>
</dbReference>
<dbReference type="GO" id="GO:0042026">
    <property type="term" value="P:protein refolding"/>
    <property type="evidence" value="ECO:0007669"/>
    <property type="project" value="UniProtKB-UniRule"/>
</dbReference>
<dbReference type="Gene3D" id="1.10.8.60">
    <property type="match status" value="1"/>
</dbReference>
<evidence type="ECO:0000256" key="11">
    <source>
        <dbReference type="ARBA" id="ARBA00026057"/>
    </source>
</evidence>
<dbReference type="InterPro" id="IPR004176">
    <property type="entry name" value="Clp_R_N"/>
</dbReference>
<dbReference type="SMART" id="SM01086">
    <property type="entry name" value="ClpB_D2-small"/>
    <property type="match status" value="1"/>
</dbReference>
<evidence type="ECO:0000256" key="4">
    <source>
        <dbReference type="ARBA" id="ARBA00022490"/>
    </source>
</evidence>
<dbReference type="InterPro" id="IPR036628">
    <property type="entry name" value="Clp_N_dom_sf"/>
</dbReference>
<dbReference type="Proteomes" id="UP000886251">
    <property type="component" value="Unassembled WGS sequence"/>
</dbReference>
<evidence type="ECO:0000256" key="13">
    <source>
        <dbReference type="RuleBase" id="RU004432"/>
    </source>
</evidence>
<comment type="caution">
    <text evidence="16">The sequence shown here is derived from an EMBL/GenBank/DDBJ whole genome shotgun (WGS) entry which is preliminary data.</text>
</comment>
<dbReference type="InterPro" id="IPR017730">
    <property type="entry name" value="Chaperonin_ClpB"/>
</dbReference>
<dbReference type="Pfam" id="PF17871">
    <property type="entry name" value="AAA_lid_9"/>
    <property type="match status" value="1"/>
</dbReference>
<keyword evidence="9 14" id="KW-0175">Coiled coil</keyword>
<keyword evidence="7 13" id="KW-0067">ATP-binding</keyword>
<dbReference type="PANTHER" id="PTHR11638">
    <property type="entry name" value="ATP-DEPENDENT CLP PROTEASE"/>
    <property type="match status" value="1"/>
</dbReference>
<gene>
    <name evidence="14 16" type="primary">clpB</name>
    <name evidence="16" type="ORF">ENI96_00150</name>
</gene>
<dbReference type="GO" id="GO:0034605">
    <property type="term" value="P:cellular response to heat"/>
    <property type="evidence" value="ECO:0007669"/>
    <property type="project" value="TreeGrafter"/>
</dbReference>
<dbReference type="Gene3D" id="1.10.1780.10">
    <property type="entry name" value="Clp, N-terminal domain"/>
    <property type="match status" value="1"/>
</dbReference>
<proteinExistence type="inferred from homology"/>
<dbReference type="PRINTS" id="PR00300">
    <property type="entry name" value="CLPPROTEASEA"/>
</dbReference>
<dbReference type="InterPro" id="IPR041546">
    <property type="entry name" value="ClpA/ClpB_AAA_lid"/>
</dbReference>
<reference evidence="16" key="1">
    <citation type="journal article" date="2020" name="mSystems">
        <title>Genome- and Community-Level Interaction Insights into Carbon Utilization and Element Cycling Functions of Hydrothermarchaeota in Hydrothermal Sediment.</title>
        <authorList>
            <person name="Zhou Z."/>
            <person name="Liu Y."/>
            <person name="Xu W."/>
            <person name="Pan J."/>
            <person name="Luo Z.H."/>
            <person name="Li M."/>
        </authorList>
    </citation>
    <scope>NUCLEOTIDE SEQUENCE [LARGE SCALE GENOMIC DNA]</scope>
    <source>
        <strain evidence="16">HyVt-443</strain>
    </source>
</reference>
<dbReference type="InterPro" id="IPR001270">
    <property type="entry name" value="ClpA/B"/>
</dbReference>
<dbReference type="GO" id="GO:0042802">
    <property type="term" value="F:identical protein binding"/>
    <property type="evidence" value="ECO:0007669"/>
    <property type="project" value="UniProtKB-ARBA"/>
</dbReference>
<dbReference type="SUPFAM" id="SSF52540">
    <property type="entry name" value="P-loop containing nucleoside triphosphate hydrolases"/>
    <property type="match status" value="2"/>
</dbReference>
<evidence type="ECO:0000256" key="5">
    <source>
        <dbReference type="ARBA" id="ARBA00022737"/>
    </source>
</evidence>
<dbReference type="FunFam" id="1.10.1780.10:FF:000003">
    <property type="entry name" value="ATP-dependent chaperone ClpB"/>
    <property type="match status" value="1"/>
</dbReference>
<comment type="similarity">
    <text evidence="2 13">Belongs to the ClpA/ClpB family.</text>
</comment>
<evidence type="ECO:0000256" key="9">
    <source>
        <dbReference type="ARBA" id="ARBA00023054"/>
    </source>
</evidence>
<comment type="subcellular location">
    <subcellularLocation>
        <location evidence="1 14">Cytoplasm</location>
    </subcellularLocation>
</comment>
<evidence type="ECO:0000256" key="8">
    <source>
        <dbReference type="ARBA" id="ARBA00023016"/>
    </source>
</evidence>
<dbReference type="InterPro" id="IPR027417">
    <property type="entry name" value="P-loop_NTPase"/>
</dbReference>
<sequence length="858" mass="95668">MRMDKLTSKFQMALADAQSLAVGRDNQFIEPVHLMLALLDQEGGTVRHLLAQADVNVNQLRSGLGEALDRLPKVEGAAGEVHISNDLGRLLNQTDKLAQQRNDQYISSELFVLAAVEDKGELGELMRKAGAARGPIEQAIEKIRGGQSVDDPNAEEQRQALEKYTIDLTERAEQGKLDPVIGRDDEIRRTIQVLQRRTKNNPVLIGEPGVGKTAIVEGLAQRIVNGEVPEGLKSKRLLSLDMGALIAGAKFRGEFEERLKAVLNDLAKQEGQVILFIDELHTMVGAGKAEGAMDAGNMLKPALARGELHCVGATTLDEYRQYIEKDAALERRFQKVLVDEPSVEDTIAILRGLKERYEVHHGVEITDPAIVAAATLSHRYITDRQLPDKAIDLIDEAASQIRMEIDSMPEEMDKLDRRLIQLKIEREALKKESDEASKKRLADLEAEIGELERRFSDLEEVWKSEKAALQGTTHIKEELERVRIEMEAARRAGDLQRMSELQYGRIPELERQLEMAAEAESKEMKLVRNKVTDEEIAGVVSKWTGIPVSKMLEGEKEKLLKMEQAISQRVVGQDEAVRAVSNAIRRSRAGLADPNRPNGSFLFLGPTGVGKTELCKALADFLFDTEEAMVRIDMSEFMEKHSVARLIGAPPGYVGYEEGGYLTEAVRRRPYSVVLMDEVEKAHPDVFNVLLQVLDDGRLTDGQGRTVDFRNTVIVMTSNLGSQLIQEMARTGDYEAMKTAVMEVVGQHFRPEFINRVDETVVFHPLGREQIRKITDIQIGYLRQRLAERDLQLEVTEAALDRLGEAGFDPIYGARPLKRAIQHQLENPLAQEILAGKFIPGDTIRVDVAGDGLTFSKA</sequence>